<sequence>MRFELIILGTSGAVPAYGRHCSAVFLRSETTDVLIDCGEGTQFQLQAAGLGMGKVSTILISHLHGDHYFGLPGLLSSLALNGRREPLRIISPLPLRPRLEALFELDRFPMPYELTFETFAAEEPTRLPDIEELEVTAFPLRHRVLTNGYLLREKQRPANIIKDQIAAHDIPWTAIAAIKNGGDFITASGELIPNQELTLPAPGPRSFAYCSDTVYFPELAEVVQGVDLLYHEATFLHDMQEDALKKGHATALQAATVARDAAAGQLIMGHFSSRYPDLSAHEAEARKVFPNSHAARDLWRFEVAFAGRG</sequence>
<dbReference type="InterPro" id="IPR036866">
    <property type="entry name" value="RibonucZ/Hydroxyglut_hydro"/>
</dbReference>
<dbReference type="GO" id="GO:0042781">
    <property type="term" value="F:3'-tRNA processing endoribonuclease activity"/>
    <property type="evidence" value="ECO:0007669"/>
    <property type="project" value="UniProtKB-UniRule"/>
</dbReference>
<dbReference type="AlphaFoldDB" id="A0A1H9K4K6"/>
<feature type="binding site" evidence="8">
    <location>
        <position position="62"/>
    </location>
    <ligand>
        <name>Zn(2+)</name>
        <dbReference type="ChEBI" id="CHEBI:29105"/>
        <label>1</label>
        <note>catalytic</note>
    </ligand>
</feature>
<dbReference type="EC" id="3.1.26.11" evidence="8"/>
<evidence type="ECO:0000256" key="4">
    <source>
        <dbReference type="ARBA" id="ARBA00022723"/>
    </source>
</evidence>
<dbReference type="CDD" id="cd07717">
    <property type="entry name" value="RNaseZ_ZiPD-like_MBL-fold"/>
    <property type="match status" value="1"/>
</dbReference>
<comment type="similarity">
    <text evidence="8">Belongs to the RNase Z family.</text>
</comment>
<accession>A0A1H9K4K6</accession>
<dbReference type="PANTHER" id="PTHR46018:SF2">
    <property type="entry name" value="ZINC PHOSPHODIESTERASE ELAC PROTEIN 1"/>
    <property type="match status" value="1"/>
</dbReference>
<evidence type="ECO:0000259" key="9">
    <source>
        <dbReference type="Pfam" id="PF00753"/>
    </source>
</evidence>
<organism evidence="11 12">
    <name type="scientific">Neolewinella agarilytica</name>
    <dbReference type="NCBI Taxonomy" id="478744"/>
    <lineage>
        <taxon>Bacteria</taxon>
        <taxon>Pseudomonadati</taxon>
        <taxon>Bacteroidota</taxon>
        <taxon>Saprospiria</taxon>
        <taxon>Saprospirales</taxon>
        <taxon>Lewinellaceae</taxon>
        <taxon>Neolewinella</taxon>
    </lineage>
</organism>
<evidence type="ECO:0000313" key="11">
    <source>
        <dbReference type="EMBL" id="SEQ94019.1"/>
    </source>
</evidence>
<feature type="binding site" evidence="8">
    <location>
        <position position="67"/>
    </location>
    <ligand>
        <name>Zn(2+)</name>
        <dbReference type="ChEBI" id="CHEBI:29105"/>
        <label>2</label>
        <note>catalytic</note>
    </ligand>
</feature>
<evidence type="ECO:0000259" key="10">
    <source>
        <dbReference type="Pfam" id="PF12706"/>
    </source>
</evidence>
<dbReference type="FunCoup" id="A0A1H9K4K6">
    <property type="interactions" value="333"/>
</dbReference>
<dbReference type="EMBL" id="FOFB01000019">
    <property type="protein sequence ID" value="SEQ94019.1"/>
    <property type="molecule type" value="Genomic_DNA"/>
</dbReference>
<comment type="catalytic activity">
    <reaction evidence="8">
        <text>Endonucleolytic cleavage of RNA, removing extra 3' nucleotides from tRNA precursor, generating 3' termini of tRNAs. A 3'-hydroxy group is left at the tRNA terminus and a 5'-phosphoryl group is left at the trailer molecule.</text>
        <dbReference type="EC" id="3.1.26.11"/>
    </reaction>
</comment>
<feature type="binding site" evidence="8">
    <location>
        <position position="64"/>
    </location>
    <ligand>
        <name>Zn(2+)</name>
        <dbReference type="ChEBI" id="CHEBI:29105"/>
        <label>1</label>
        <note>catalytic</note>
    </ligand>
</feature>
<keyword evidence="7 8" id="KW-0862">Zinc</keyword>
<keyword evidence="5 8" id="KW-0255">Endonuclease</keyword>
<evidence type="ECO:0000313" key="12">
    <source>
        <dbReference type="Proteomes" id="UP000199021"/>
    </source>
</evidence>
<comment type="function">
    <text evidence="8">Zinc phosphodiesterase, which displays some tRNA 3'-processing endonuclease activity. Probably involved in tRNA maturation, by removing a 3'-trailer from precursor tRNA.</text>
</comment>
<proteinExistence type="inferred from homology"/>
<dbReference type="HAMAP" id="MF_01818">
    <property type="entry name" value="RNase_Z_BN"/>
    <property type="match status" value="1"/>
</dbReference>
<feature type="binding site" evidence="8">
    <location>
        <position position="212"/>
    </location>
    <ligand>
        <name>Zn(2+)</name>
        <dbReference type="ChEBI" id="CHEBI:29105"/>
        <label>1</label>
        <note>catalytic</note>
    </ligand>
</feature>
<name>A0A1H9K4K6_9BACT</name>
<protein>
    <recommendedName>
        <fullName evidence="8">Ribonuclease Z</fullName>
        <shortName evidence="8">RNase Z</shortName>
        <ecNumber evidence="8">3.1.26.11</ecNumber>
    </recommendedName>
    <alternativeName>
        <fullName evidence="8">tRNA 3 endonuclease</fullName>
    </alternativeName>
    <alternativeName>
        <fullName evidence="8">tRNase Z</fullName>
    </alternativeName>
</protein>
<evidence type="ECO:0000256" key="6">
    <source>
        <dbReference type="ARBA" id="ARBA00022801"/>
    </source>
</evidence>
<feature type="active site" description="Proton acceptor" evidence="8">
    <location>
        <position position="66"/>
    </location>
</feature>
<dbReference type="Pfam" id="PF12706">
    <property type="entry name" value="Lactamase_B_2"/>
    <property type="match status" value="1"/>
</dbReference>
<feature type="binding site" evidence="8">
    <location>
        <position position="142"/>
    </location>
    <ligand>
        <name>Zn(2+)</name>
        <dbReference type="ChEBI" id="CHEBI:29105"/>
        <label>1</label>
        <note>catalytic</note>
    </ligand>
</feature>
<dbReference type="Pfam" id="PF00753">
    <property type="entry name" value="Lactamase_B"/>
    <property type="match status" value="1"/>
</dbReference>
<dbReference type="SUPFAM" id="SSF56281">
    <property type="entry name" value="Metallo-hydrolase/oxidoreductase"/>
    <property type="match status" value="1"/>
</dbReference>
<feature type="binding site" evidence="8">
    <location>
        <position position="66"/>
    </location>
    <ligand>
        <name>Zn(2+)</name>
        <dbReference type="ChEBI" id="CHEBI:29105"/>
        <label>2</label>
        <note>catalytic</note>
    </ligand>
</feature>
<dbReference type="InParanoid" id="A0A1H9K4K6"/>
<dbReference type="GO" id="GO:0008270">
    <property type="term" value="F:zinc ion binding"/>
    <property type="evidence" value="ECO:0007669"/>
    <property type="project" value="UniProtKB-UniRule"/>
</dbReference>
<dbReference type="InterPro" id="IPR001279">
    <property type="entry name" value="Metallo-B-lactamas"/>
</dbReference>
<evidence type="ECO:0000256" key="8">
    <source>
        <dbReference type="HAMAP-Rule" id="MF_01818"/>
    </source>
</evidence>
<feature type="domain" description="Metallo-beta-lactamase" evidence="10">
    <location>
        <begin position="203"/>
        <end position="271"/>
    </location>
</feature>
<dbReference type="Proteomes" id="UP000199021">
    <property type="component" value="Unassembled WGS sequence"/>
</dbReference>
<dbReference type="STRING" id="478744.SAMN05444359_11986"/>
<feature type="binding site" evidence="8">
    <location>
        <position position="270"/>
    </location>
    <ligand>
        <name>Zn(2+)</name>
        <dbReference type="ChEBI" id="CHEBI:29105"/>
        <label>2</label>
        <note>catalytic</note>
    </ligand>
</feature>
<keyword evidence="12" id="KW-1185">Reference proteome</keyword>
<evidence type="ECO:0000256" key="5">
    <source>
        <dbReference type="ARBA" id="ARBA00022759"/>
    </source>
</evidence>
<keyword evidence="6 8" id="KW-0378">Hydrolase</keyword>
<dbReference type="NCBIfam" id="NF000801">
    <property type="entry name" value="PRK00055.1-3"/>
    <property type="match status" value="1"/>
</dbReference>
<dbReference type="PANTHER" id="PTHR46018">
    <property type="entry name" value="ZINC PHOSPHODIESTERASE ELAC PROTEIN 1"/>
    <property type="match status" value="1"/>
</dbReference>
<evidence type="ECO:0000256" key="2">
    <source>
        <dbReference type="ARBA" id="ARBA00022694"/>
    </source>
</evidence>
<comment type="cofactor">
    <cofactor evidence="8">
        <name>Zn(2+)</name>
        <dbReference type="ChEBI" id="CHEBI:29105"/>
    </cofactor>
    <text evidence="8">Binds 2 Zn(2+) ions.</text>
</comment>
<dbReference type="Gene3D" id="3.60.15.10">
    <property type="entry name" value="Ribonuclease Z/Hydroxyacylglutathione hydrolase-like"/>
    <property type="match status" value="1"/>
</dbReference>
<feature type="domain" description="Metallo-beta-lactamase" evidence="9">
    <location>
        <begin position="18"/>
        <end position="123"/>
    </location>
</feature>
<keyword evidence="2 8" id="KW-0819">tRNA processing</keyword>
<evidence type="ECO:0000256" key="3">
    <source>
        <dbReference type="ARBA" id="ARBA00022722"/>
    </source>
</evidence>
<evidence type="ECO:0000256" key="7">
    <source>
        <dbReference type="ARBA" id="ARBA00022833"/>
    </source>
</evidence>
<dbReference type="OrthoDB" id="9800940at2"/>
<evidence type="ECO:0000256" key="1">
    <source>
        <dbReference type="ARBA" id="ARBA00011738"/>
    </source>
</evidence>
<gene>
    <name evidence="8" type="primary">rnz</name>
    <name evidence="11" type="ORF">SAMN05444359_11986</name>
</gene>
<keyword evidence="3 8" id="KW-0540">Nuclease</keyword>
<comment type="subunit">
    <text evidence="1 8">Homodimer.</text>
</comment>
<feature type="binding site" evidence="8">
    <location>
        <position position="212"/>
    </location>
    <ligand>
        <name>Zn(2+)</name>
        <dbReference type="ChEBI" id="CHEBI:29105"/>
        <label>2</label>
        <note>catalytic</note>
    </ligand>
</feature>
<dbReference type="InterPro" id="IPR013471">
    <property type="entry name" value="RNase_Z/BN"/>
</dbReference>
<dbReference type="RefSeq" id="WP_090170549.1">
    <property type="nucleotide sequence ID" value="NZ_FOFB01000019.1"/>
</dbReference>
<reference evidence="12" key="1">
    <citation type="submission" date="2016-10" db="EMBL/GenBank/DDBJ databases">
        <authorList>
            <person name="Varghese N."/>
            <person name="Submissions S."/>
        </authorList>
    </citation>
    <scope>NUCLEOTIDE SEQUENCE [LARGE SCALE GENOMIC DNA]</scope>
    <source>
        <strain evidence="12">DSM 24740</strain>
    </source>
</reference>
<keyword evidence="4 8" id="KW-0479">Metal-binding</keyword>